<reference evidence="3" key="1">
    <citation type="submission" date="2017-07" db="EMBL/GenBank/DDBJ databases">
        <title>Cobaviruses - a newly discovered phage group infecting protist-associated Rhodobacteraceae is ubiquitous in highly productive marine areas.</title>
        <authorList>
            <person name="Bischoff V."/>
            <person name="Bunk B."/>
            <person name="Meier-Kolthoff J."/>
            <person name="Sproer C."/>
            <person name="Poehlein A."/>
            <person name="Dogs M."/>
            <person name="Daniel R."/>
            <person name="Overmann J."/>
            <person name="Goker M."/>
            <person name="Simon M."/>
            <person name="Brinkhoff T."/>
            <person name="Moraru C."/>
        </authorList>
    </citation>
    <scope>NUCLEOTIDE SEQUENCE [LARGE SCALE GENOMIC DNA]</scope>
</reference>
<reference evidence="2 3" key="2">
    <citation type="journal article" date="2019" name="ISME J.">
        <title>Cobaviruses - a new globally distributed phage group infecting Rhodobacteraceae in marine ecosystems.</title>
        <authorList>
            <person name="Bischoff V."/>
            <person name="Bunk B."/>
            <person name="Meier-Kolthoff J.P."/>
            <person name="Sproer C."/>
            <person name="Poehlein A."/>
            <person name="Dogs M."/>
            <person name="Nguyen M."/>
            <person name="Petersen J."/>
            <person name="Daniel R."/>
            <person name="Overmann J."/>
            <person name="Goker M."/>
            <person name="Simon M."/>
            <person name="Brinkhoff T."/>
            <person name="Moraru C."/>
        </authorList>
    </citation>
    <scope>NUCLEOTIDE SEQUENCE [LARGE SCALE GENOMIC DNA]</scope>
</reference>
<protein>
    <submittedName>
        <fullName evidence="2">Uncharacterized protein</fullName>
    </submittedName>
</protein>
<evidence type="ECO:0000313" key="2">
    <source>
        <dbReference type="EMBL" id="AYP28091.1"/>
    </source>
</evidence>
<dbReference type="Proteomes" id="UP000273515">
    <property type="component" value="Segment"/>
</dbReference>
<accession>A0A3G2YRR4</accession>
<gene>
    <name evidence="2" type="ORF">vBLenPICBM2__30</name>
</gene>
<sequence>MPKGQTSRPNNRKEKKAAATLKNLKTATKGFSSTNKKTVMSGKTATAAKKTIKGRDTKAIDREYGKAVGKSGMVRTGTIGDYVVFGKPKKKNK</sequence>
<dbReference type="EMBL" id="MF431616">
    <property type="protein sequence ID" value="AYP28091.1"/>
    <property type="molecule type" value="Genomic_DNA"/>
</dbReference>
<organism evidence="2 3">
    <name type="scientific">Lentibacter phage vB_LenP_ICBM2</name>
    <dbReference type="NCBI Taxonomy" id="2847823"/>
    <lineage>
        <taxon>Viruses</taxon>
        <taxon>Duplodnaviria</taxon>
        <taxon>Heunggongvirae</taxon>
        <taxon>Uroviricota</taxon>
        <taxon>Caudoviricetes</taxon>
        <taxon>Zobellviridae</taxon>
        <taxon>Cobavirinae</taxon>
        <taxon>Veravirus</taxon>
        <taxon>Veravirus septentrionalis</taxon>
    </lineage>
</organism>
<name>A0A3G2YRR4_9CAUD</name>
<feature type="region of interest" description="Disordered" evidence="1">
    <location>
        <begin position="26"/>
        <end position="53"/>
    </location>
</feature>
<evidence type="ECO:0000256" key="1">
    <source>
        <dbReference type="SAM" id="MobiDB-lite"/>
    </source>
</evidence>
<proteinExistence type="predicted"/>
<evidence type="ECO:0000313" key="3">
    <source>
        <dbReference type="Proteomes" id="UP000273515"/>
    </source>
</evidence>
<keyword evidence="3" id="KW-1185">Reference proteome</keyword>